<evidence type="ECO:0000313" key="1">
    <source>
        <dbReference type="EMBL" id="GER31479.1"/>
    </source>
</evidence>
<reference evidence="2" key="1">
    <citation type="journal article" date="2019" name="Curr. Biol.">
        <title>Genome Sequence of Striga asiatica Provides Insight into the Evolution of Plant Parasitism.</title>
        <authorList>
            <person name="Yoshida S."/>
            <person name="Kim S."/>
            <person name="Wafula E.K."/>
            <person name="Tanskanen J."/>
            <person name="Kim Y.M."/>
            <person name="Honaas L."/>
            <person name="Yang Z."/>
            <person name="Spallek T."/>
            <person name="Conn C.E."/>
            <person name="Ichihashi Y."/>
            <person name="Cheong K."/>
            <person name="Cui S."/>
            <person name="Der J.P."/>
            <person name="Gundlach H."/>
            <person name="Jiao Y."/>
            <person name="Hori C."/>
            <person name="Ishida J.K."/>
            <person name="Kasahara H."/>
            <person name="Kiba T."/>
            <person name="Kim M.S."/>
            <person name="Koo N."/>
            <person name="Laohavisit A."/>
            <person name="Lee Y.H."/>
            <person name="Lumba S."/>
            <person name="McCourt P."/>
            <person name="Mortimer J.C."/>
            <person name="Mutuku J.M."/>
            <person name="Nomura T."/>
            <person name="Sasaki-Sekimoto Y."/>
            <person name="Seto Y."/>
            <person name="Wang Y."/>
            <person name="Wakatake T."/>
            <person name="Sakakibara H."/>
            <person name="Demura T."/>
            <person name="Yamaguchi S."/>
            <person name="Yoneyama K."/>
            <person name="Manabe R.I."/>
            <person name="Nelson D.C."/>
            <person name="Schulman A.H."/>
            <person name="Timko M.P."/>
            <person name="dePamphilis C.W."/>
            <person name="Choi D."/>
            <person name="Shirasu K."/>
        </authorList>
    </citation>
    <scope>NUCLEOTIDE SEQUENCE [LARGE SCALE GENOMIC DNA]</scope>
    <source>
        <strain evidence="2">cv. UVA1</strain>
    </source>
</reference>
<evidence type="ECO:0000313" key="2">
    <source>
        <dbReference type="Proteomes" id="UP000325081"/>
    </source>
</evidence>
<protein>
    <submittedName>
        <fullName evidence="1">30S ribosomal protein S18</fullName>
    </submittedName>
</protein>
<comment type="caution">
    <text evidence="1">The sequence shown here is derived from an EMBL/GenBank/DDBJ whole genome shotgun (WGS) entry which is preliminary data.</text>
</comment>
<dbReference type="Proteomes" id="UP000325081">
    <property type="component" value="Unassembled WGS sequence"/>
</dbReference>
<proteinExistence type="predicted"/>
<gene>
    <name evidence="1" type="ORF">STAS_07478</name>
</gene>
<sequence length="103" mass="11625">MEVVTLENGTKRVNCNHCKSLFAKGETGTTSQYQRHLASCLQRQLNSEFQNKITQQVLSFSEGQTDVGSFGKILLFAVEFCFGFFDTTLKKTNNDDKGNFEDL</sequence>
<name>A0A5A7PFD6_STRAF</name>
<organism evidence="1 2">
    <name type="scientific">Striga asiatica</name>
    <name type="common">Asiatic witchweed</name>
    <name type="synonym">Buchnera asiatica</name>
    <dbReference type="NCBI Taxonomy" id="4170"/>
    <lineage>
        <taxon>Eukaryota</taxon>
        <taxon>Viridiplantae</taxon>
        <taxon>Streptophyta</taxon>
        <taxon>Embryophyta</taxon>
        <taxon>Tracheophyta</taxon>
        <taxon>Spermatophyta</taxon>
        <taxon>Magnoliopsida</taxon>
        <taxon>eudicotyledons</taxon>
        <taxon>Gunneridae</taxon>
        <taxon>Pentapetalae</taxon>
        <taxon>asterids</taxon>
        <taxon>lamiids</taxon>
        <taxon>Lamiales</taxon>
        <taxon>Orobanchaceae</taxon>
        <taxon>Buchnereae</taxon>
        <taxon>Striga</taxon>
    </lineage>
</organism>
<keyword evidence="2" id="KW-1185">Reference proteome</keyword>
<dbReference type="AlphaFoldDB" id="A0A5A7PFD6"/>
<dbReference type="EMBL" id="BKCP01004483">
    <property type="protein sequence ID" value="GER31479.1"/>
    <property type="molecule type" value="Genomic_DNA"/>
</dbReference>
<keyword evidence="1" id="KW-0689">Ribosomal protein</keyword>
<keyword evidence="1" id="KW-0687">Ribonucleoprotein</keyword>
<accession>A0A5A7PFD6</accession>
<dbReference type="GO" id="GO:0005840">
    <property type="term" value="C:ribosome"/>
    <property type="evidence" value="ECO:0007669"/>
    <property type="project" value="UniProtKB-KW"/>
</dbReference>